<dbReference type="EMBL" id="BKCJ010420433">
    <property type="protein sequence ID" value="GFA41779.1"/>
    <property type="molecule type" value="Genomic_DNA"/>
</dbReference>
<comment type="caution">
    <text evidence="1">The sequence shown here is derived from an EMBL/GenBank/DDBJ whole genome shotgun (WGS) entry which is preliminary data.</text>
</comment>
<gene>
    <name evidence="1" type="ORF">Tci_613751</name>
</gene>
<sequence>MWQTEAILLERMRVRAIKETHLKSGIYTKSFVKEAQAWVCTDFYADNSCDPNLHPTAQDFDPIKDLEGLAAIKGSLVLAGNSS</sequence>
<evidence type="ECO:0000313" key="1">
    <source>
        <dbReference type="EMBL" id="GFA41779.1"/>
    </source>
</evidence>
<accession>A0A699JMI1</accession>
<name>A0A699JMI1_TANCI</name>
<dbReference type="AlphaFoldDB" id="A0A699JMI1"/>
<reference evidence="1" key="1">
    <citation type="journal article" date="2019" name="Sci. Rep.">
        <title>Draft genome of Tanacetum cinerariifolium, the natural source of mosquito coil.</title>
        <authorList>
            <person name="Yamashiro T."/>
            <person name="Shiraishi A."/>
            <person name="Satake H."/>
            <person name="Nakayama K."/>
        </authorList>
    </citation>
    <scope>NUCLEOTIDE SEQUENCE</scope>
</reference>
<protein>
    <submittedName>
        <fullName evidence="1">Uncharacterized protein</fullName>
    </submittedName>
</protein>
<organism evidence="1">
    <name type="scientific">Tanacetum cinerariifolium</name>
    <name type="common">Dalmatian daisy</name>
    <name type="synonym">Chrysanthemum cinerariifolium</name>
    <dbReference type="NCBI Taxonomy" id="118510"/>
    <lineage>
        <taxon>Eukaryota</taxon>
        <taxon>Viridiplantae</taxon>
        <taxon>Streptophyta</taxon>
        <taxon>Embryophyta</taxon>
        <taxon>Tracheophyta</taxon>
        <taxon>Spermatophyta</taxon>
        <taxon>Magnoliopsida</taxon>
        <taxon>eudicotyledons</taxon>
        <taxon>Gunneridae</taxon>
        <taxon>Pentapetalae</taxon>
        <taxon>asterids</taxon>
        <taxon>campanulids</taxon>
        <taxon>Asterales</taxon>
        <taxon>Asteraceae</taxon>
        <taxon>Asteroideae</taxon>
        <taxon>Anthemideae</taxon>
        <taxon>Anthemidinae</taxon>
        <taxon>Tanacetum</taxon>
    </lineage>
</organism>
<proteinExistence type="predicted"/>